<dbReference type="AlphaFoldDB" id="A0AA38SE72"/>
<reference evidence="1" key="1">
    <citation type="submission" date="2022-07" db="EMBL/GenBank/DDBJ databases">
        <title>Fungi with potential for degradation of polypropylene.</title>
        <authorList>
            <person name="Gostincar C."/>
        </authorList>
    </citation>
    <scope>NUCLEOTIDE SEQUENCE</scope>
    <source>
        <strain evidence="1">EXF-13287</strain>
    </source>
</reference>
<dbReference type="Proteomes" id="UP001174691">
    <property type="component" value="Unassembled WGS sequence"/>
</dbReference>
<dbReference type="PANTHER" id="PTHR40619:SF3">
    <property type="entry name" value="FUNGAL STAND N-TERMINAL GOODBYE DOMAIN-CONTAINING PROTEIN"/>
    <property type="match status" value="1"/>
</dbReference>
<proteinExistence type="predicted"/>
<name>A0AA38SE72_9PEZI</name>
<sequence length="639" mass="70976">MDTLDQAKLGLVANFIDTTAPRFHAAFGVPSKLNMSTLKYETQEIADLKETLDFHRKAGKYVDFTSDLTRCSWDDVHQELAKAQEAAERSVKGGKQPHRRLWRNIGSTSSVLAPGLAALPDELCMLHGGLALVFSLARHSEMNRLRILGAFEMVPNIIEMARNKAETFPLDDRNPKSVKLHKSVHQLRMTLLRALPALIQKLVPSSSFTNWCKGPFGGMKIDSLLDEVKSCAESVRVCAEGLIEEVIVDNYAATVSIQSQLDELFRLQQEMFLSVNATTSKTHLLHFLMEQLSMSAPPFGFLTSREDQADMSELGTALPGYTPEDLLRLMDVNHLRIAKDAAMIGRRGPSFAAEDTERAAHMVMIPQVAALVNGTQPSIVAVDGHFDRSQMGKISPLSYMCSMLSQAIRKKPQEYPPPGAPQTEPSPAARKVVLEYYCSLHTAEDDDLRGPQGLARCLVTQLILFLLANGWLGQDEAVHLPYLRNMDEDLLPQRRLDAVCRLFLALTRHVPQGVPVYCFVDGWSAYEREDLWREDYDVVIETLREASNAHGGGNLNLLLTSPTTSRWLTDVLPQEQRVSLRRHREGTGRQWRGAASGSLLNVARAATLPHPGGGFGGEFSVYGDVQAPFEDHPDRRSST</sequence>
<dbReference type="EMBL" id="JANBVN010000005">
    <property type="protein sequence ID" value="KAJ9165225.1"/>
    <property type="molecule type" value="Genomic_DNA"/>
</dbReference>
<evidence type="ECO:0000313" key="2">
    <source>
        <dbReference type="Proteomes" id="UP001174691"/>
    </source>
</evidence>
<organism evidence="1 2">
    <name type="scientific">Coniochaeta hoffmannii</name>
    <dbReference type="NCBI Taxonomy" id="91930"/>
    <lineage>
        <taxon>Eukaryota</taxon>
        <taxon>Fungi</taxon>
        <taxon>Dikarya</taxon>
        <taxon>Ascomycota</taxon>
        <taxon>Pezizomycotina</taxon>
        <taxon>Sordariomycetes</taxon>
        <taxon>Sordariomycetidae</taxon>
        <taxon>Coniochaetales</taxon>
        <taxon>Coniochaetaceae</taxon>
        <taxon>Coniochaeta</taxon>
    </lineage>
</organism>
<accession>A0AA38SE72</accession>
<evidence type="ECO:0000313" key="1">
    <source>
        <dbReference type="EMBL" id="KAJ9165225.1"/>
    </source>
</evidence>
<dbReference type="PANTHER" id="PTHR40619">
    <property type="entry name" value="FUNGAL STAND N-TERMINAL GOODBYE DOMAIN-CONTAINING PROTEIN"/>
    <property type="match status" value="1"/>
</dbReference>
<protein>
    <submittedName>
        <fullName evidence="1">Uncharacterized protein</fullName>
    </submittedName>
</protein>
<gene>
    <name evidence="1" type="ORF">NKR19_g603</name>
</gene>
<comment type="caution">
    <text evidence="1">The sequence shown here is derived from an EMBL/GenBank/DDBJ whole genome shotgun (WGS) entry which is preliminary data.</text>
</comment>
<keyword evidence="2" id="KW-1185">Reference proteome</keyword>